<dbReference type="PANTHER" id="PTHR15574:SF39">
    <property type="entry name" value="DDB1- AND CUL4-ASSOCIATED FACTOR 6"/>
    <property type="match status" value="1"/>
</dbReference>
<dbReference type="InterPro" id="IPR001680">
    <property type="entry name" value="WD40_rpt"/>
</dbReference>
<gene>
    <name evidence="5" type="ORF">KP79_PYT07721</name>
</gene>
<evidence type="ECO:0000256" key="3">
    <source>
        <dbReference type="PROSITE-ProRule" id="PRU00221"/>
    </source>
</evidence>
<dbReference type="EMBL" id="NEDP02003883">
    <property type="protein sequence ID" value="OWF47489.1"/>
    <property type="molecule type" value="Genomic_DNA"/>
</dbReference>
<evidence type="ECO:0000256" key="1">
    <source>
        <dbReference type="ARBA" id="ARBA00022574"/>
    </source>
</evidence>
<feature type="compositionally biased region" description="Polar residues" evidence="4">
    <location>
        <begin position="758"/>
        <end position="783"/>
    </location>
</feature>
<feature type="compositionally biased region" description="Low complexity" evidence="4">
    <location>
        <begin position="990"/>
        <end position="1009"/>
    </location>
</feature>
<dbReference type="InterPro" id="IPR045151">
    <property type="entry name" value="DCAF8"/>
</dbReference>
<feature type="compositionally biased region" description="Basic and acidic residues" evidence="4">
    <location>
        <begin position="342"/>
        <end position="359"/>
    </location>
</feature>
<feature type="compositionally biased region" description="Basic and acidic residues" evidence="4">
    <location>
        <begin position="1167"/>
        <end position="1176"/>
    </location>
</feature>
<evidence type="ECO:0000313" key="6">
    <source>
        <dbReference type="Proteomes" id="UP000242188"/>
    </source>
</evidence>
<keyword evidence="1 3" id="KW-0853">WD repeat</keyword>
<sequence length="1496" mass="159374">MGLSQGGSSHICRCVCSHREAAAIMYPLIIAGNKEFVQRLKLERKLEAHTGCVNTICWNNTGHTILSGSDDQHLVITDPFNKKKVLSIRSGHRANIFSAKFLPASGDKQIVSCSGDGKIYHTEVDRADSYTNNLFDCHFGTTYEVLVVPNESSLFLSCGEDGTVRWFDLRAKSSCTKEDCKEDVLINCHRAVTSLAVNPFIPYHLAIACSDSSVRIFDRRMLGTRATGNYAGRSITGMMCRFTAPSLSGRSYRITSLNYSPDGEDVLVSYSSEYIYLFGHKENKYKCLGKSLPPESKSSNPRHKNVTDDSFKPVKQSSEVSDYKQSSSSTTSHTVSGGGTDQDDKGKKQGDSDRGETGKKGVGTDQGNTGKKSVEEGVVKEGTGSKGKGGPKGGPKGGVKGRADDGGKDMLKERERGVTEGLVTVKGGKGTEDKGVTGEELKEVTGKDPVVREPDRLTEQRESKGDTRPEEGTGVEGGAQLGSEKGLGTERVVQLGSEAGLGAEGGAQLGSEAGMEVGSGLELSRGAGLEGGSRGVDAARAMGGALPGAVCGTLGGVIAGDMGGASTSSATEALEESAVGHPPIKRLRLRGDWSDTGPNARPESERQAQGTAEQRRSPHTSIMQRMSDMLTRWLDGNLRRTEGEGEGSEEQVQESVVRTEGSEVITEESEQATREGGGGVEDLPQGGVTEDPTSSGEGTERAVIGGASESCGGIMEGVDDHGRPGITKTVSRLSDSEGLSQQTESSVEGSKGVPRVTPQCTDKQVKDNVTSNNQKCEGSTSAISGVVEGPTASASSQGLAEDSVQSTSERPGSSLGQQPAVIVGDHGNQDAPLSPGQMEPVISLHYSSEGTTSSTIRLGFAKFENLEAGLLQRSAENASLAPLVRDTSQFERDDGHPRLLSQMANTGDLDSSQEQSDSASAQGQNNCVSPLGGSEISSPPGPSSSVSPFGQNDLTKLQGPWDSGSPNGPSDSASPKGHSDLASFQGHSDSASPQGHSGSASPHGHSISANPLEHSELVSPQGHCDSASPKGHSDSASPQGHSDSSLVLDSPVCVSGDLNSTSESEGKTGQEGGQEHLMETDDYITDPSSKGASSSAQPESMPSFTSSVGQINTEPSHLYNEVCEEEASDSQGWDVSSKVGPSFLRVGTDEKELGNLGDKDKKKKGKKDLNSKEVKRVSKSPVSSKGKISSSPNETGQPQEVTTKQESSLSEDQTPEMKRSQQSTSQESVSQEVEEGSVAQAAKGGASTDLETERQAEAATPSTPREAAPANRRRRIGHSGPPTGNFQLSTDEESSDDDTTTPRRRRENRDTLERHITAIRLQELYRKRQEEREKEEMELRNIHQPSFTTKFRGHRNARTMIKEANFWGSQFVMSGSDCGHIFIWDRYTSKLVMLLEGDRHVVNCLQPHPFDPILATSGIDYDVKIWSPMEEKSCFDEEKANEIMRRNEVMLEETRDTITVPAAFMLRVLASLNQIRSGRTASAENPAEQDSSSDTD</sequence>
<feature type="region of interest" description="Disordered" evidence="4">
    <location>
        <begin position="291"/>
        <end position="489"/>
    </location>
</feature>
<feature type="compositionally biased region" description="Polar residues" evidence="4">
    <location>
        <begin position="1034"/>
        <end position="1047"/>
    </location>
</feature>
<reference evidence="5 6" key="1">
    <citation type="journal article" date="2017" name="Nat. Ecol. Evol.">
        <title>Scallop genome provides insights into evolution of bilaterian karyotype and development.</title>
        <authorList>
            <person name="Wang S."/>
            <person name="Zhang J."/>
            <person name="Jiao W."/>
            <person name="Li J."/>
            <person name="Xun X."/>
            <person name="Sun Y."/>
            <person name="Guo X."/>
            <person name="Huan P."/>
            <person name="Dong B."/>
            <person name="Zhang L."/>
            <person name="Hu X."/>
            <person name="Sun X."/>
            <person name="Wang J."/>
            <person name="Zhao C."/>
            <person name="Wang Y."/>
            <person name="Wang D."/>
            <person name="Huang X."/>
            <person name="Wang R."/>
            <person name="Lv J."/>
            <person name="Li Y."/>
            <person name="Zhang Z."/>
            <person name="Liu B."/>
            <person name="Lu W."/>
            <person name="Hui Y."/>
            <person name="Liang J."/>
            <person name="Zhou Z."/>
            <person name="Hou R."/>
            <person name="Li X."/>
            <person name="Liu Y."/>
            <person name="Li H."/>
            <person name="Ning X."/>
            <person name="Lin Y."/>
            <person name="Zhao L."/>
            <person name="Xing Q."/>
            <person name="Dou J."/>
            <person name="Li Y."/>
            <person name="Mao J."/>
            <person name="Guo H."/>
            <person name="Dou H."/>
            <person name="Li T."/>
            <person name="Mu C."/>
            <person name="Jiang W."/>
            <person name="Fu Q."/>
            <person name="Fu X."/>
            <person name="Miao Y."/>
            <person name="Liu J."/>
            <person name="Yu Q."/>
            <person name="Li R."/>
            <person name="Liao H."/>
            <person name="Li X."/>
            <person name="Kong Y."/>
            <person name="Jiang Z."/>
            <person name="Chourrout D."/>
            <person name="Li R."/>
            <person name="Bao Z."/>
        </authorList>
    </citation>
    <scope>NUCLEOTIDE SEQUENCE [LARGE SCALE GENOMIC DNA]</scope>
    <source>
        <strain evidence="5 6">PY_sf001</strain>
    </source>
</reference>
<evidence type="ECO:0000256" key="4">
    <source>
        <dbReference type="SAM" id="MobiDB-lite"/>
    </source>
</evidence>
<feature type="compositionally biased region" description="Gly residues" evidence="4">
    <location>
        <begin position="384"/>
        <end position="400"/>
    </location>
</feature>
<feature type="repeat" description="WD" evidence="3">
    <location>
        <begin position="1395"/>
        <end position="1427"/>
    </location>
</feature>
<feature type="repeat" description="WD" evidence="3">
    <location>
        <begin position="46"/>
        <end position="87"/>
    </location>
</feature>
<feature type="compositionally biased region" description="Low complexity" evidence="4">
    <location>
        <begin position="1220"/>
        <end position="1231"/>
    </location>
</feature>
<dbReference type="PROSITE" id="PS50082">
    <property type="entry name" value="WD_REPEATS_2"/>
    <property type="match status" value="2"/>
</dbReference>
<dbReference type="GO" id="GO:0080008">
    <property type="term" value="C:Cul4-RING E3 ubiquitin ligase complex"/>
    <property type="evidence" value="ECO:0007669"/>
    <property type="project" value="TreeGrafter"/>
</dbReference>
<feature type="region of interest" description="Disordered" evidence="4">
    <location>
        <begin position="874"/>
        <end position="1314"/>
    </location>
</feature>
<evidence type="ECO:0000256" key="2">
    <source>
        <dbReference type="ARBA" id="ARBA00022737"/>
    </source>
</evidence>
<feature type="compositionally biased region" description="Basic and acidic residues" evidence="4">
    <location>
        <begin position="401"/>
        <end position="418"/>
    </location>
</feature>
<dbReference type="OrthoDB" id="4869960at2759"/>
<dbReference type="GO" id="GO:0005737">
    <property type="term" value="C:cytoplasm"/>
    <property type="evidence" value="ECO:0007669"/>
    <property type="project" value="TreeGrafter"/>
</dbReference>
<feature type="compositionally biased region" description="Low complexity" evidence="4">
    <location>
        <begin position="326"/>
        <end position="335"/>
    </location>
</feature>
<feature type="compositionally biased region" description="Low complexity" evidence="4">
    <location>
        <begin position="1179"/>
        <end position="1191"/>
    </location>
</feature>
<feature type="compositionally biased region" description="Acidic residues" evidence="4">
    <location>
        <begin position="1290"/>
        <end position="1299"/>
    </location>
</feature>
<feature type="compositionally biased region" description="Basic and acidic residues" evidence="4">
    <location>
        <begin position="888"/>
        <end position="897"/>
    </location>
</feature>
<comment type="caution">
    <text evidence="5">The sequence shown here is derived from an EMBL/GenBank/DDBJ whole genome shotgun (WGS) entry which is preliminary data.</text>
</comment>
<dbReference type="STRING" id="6573.A0A210QFK7"/>
<feature type="region of interest" description="Disordered" evidence="4">
    <location>
        <begin position="564"/>
        <end position="838"/>
    </location>
</feature>
<organism evidence="5 6">
    <name type="scientific">Mizuhopecten yessoensis</name>
    <name type="common">Japanese scallop</name>
    <name type="synonym">Patinopecten yessoensis</name>
    <dbReference type="NCBI Taxonomy" id="6573"/>
    <lineage>
        <taxon>Eukaryota</taxon>
        <taxon>Metazoa</taxon>
        <taxon>Spiralia</taxon>
        <taxon>Lophotrochozoa</taxon>
        <taxon>Mollusca</taxon>
        <taxon>Bivalvia</taxon>
        <taxon>Autobranchia</taxon>
        <taxon>Pteriomorphia</taxon>
        <taxon>Pectinida</taxon>
        <taxon>Pectinoidea</taxon>
        <taxon>Pectinidae</taxon>
        <taxon>Mizuhopecten</taxon>
    </lineage>
</organism>
<dbReference type="InterPro" id="IPR015943">
    <property type="entry name" value="WD40/YVTN_repeat-like_dom_sf"/>
</dbReference>
<feature type="compositionally biased region" description="Low complexity" evidence="4">
    <location>
        <begin position="910"/>
        <end position="950"/>
    </location>
</feature>
<protein>
    <submittedName>
        <fullName evidence="5">DDB1-and CUL4-associated factor 6</fullName>
    </submittedName>
</protein>
<feature type="compositionally biased region" description="Basic and acidic residues" evidence="4">
    <location>
        <begin position="429"/>
        <end position="471"/>
    </location>
</feature>
<dbReference type="Pfam" id="PF00400">
    <property type="entry name" value="WD40"/>
    <property type="match status" value="2"/>
</dbReference>
<name>A0A210QFK7_MIZYE</name>
<evidence type="ECO:0000313" key="5">
    <source>
        <dbReference type="EMBL" id="OWF47489.1"/>
    </source>
</evidence>
<feature type="compositionally biased region" description="Polar residues" evidence="4">
    <location>
        <begin position="728"/>
        <end position="748"/>
    </location>
</feature>
<dbReference type="InterPro" id="IPR036322">
    <property type="entry name" value="WD40_repeat_dom_sf"/>
</dbReference>
<feature type="compositionally biased region" description="Polar residues" evidence="4">
    <location>
        <begin position="315"/>
        <end position="325"/>
    </location>
</feature>
<feature type="compositionally biased region" description="Polar residues" evidence="4">
    <location>
        <begin position="1192"/>
        <end position="1212"/>
    </location>
</feature>
<feature type="compositionally biased region" description="Basic and acidic residues" evidence="4">
    <location>
        <begin position="1147"/>
        <end position="1160"/>
    </location>
</feature>
<accession>A0A210QFK7</accession>
<keyword evidence="6" id="KW-1185">Reference proteome</keyword>
<feature type="compositionally biased region" description="Polar residues" evidence="4">
    <location>
        <begin position="964"/>
        <end position="973"/>
    </location>
</feature>
<feature type="compositionally biased region" description="Basic and acidic residues" evidence="4">
    <location>
        <begin position="1064"/>
        <end position="1079"/>
    </location>
</feature>
<dbReference type="Gene3D" id="2.130.10.10">
    <property type="entry name" value="YVTN repeat-like/Quinoprotein amine dehydrogenase"/>
    <property type="match status" value="2"/>
</dbReference>
<proteinExistence type="predicted"/>
<dbReference type="SMART" id="SM00320">
    <property type="entry name" value="WD40"/>
    <property type="match status" value="7"/>
</dbReference>
<feature type="compositionally biased region" description="Polar residues" evidence="4">
    <location>
        <begin position="792"/>
        <end position="817"/>
    </location>
</feature>
<dbReference type="PANTHER" id="PTHR15574">
    <property type="entry name" value="WD REPEAT DOMAIN-CONTAINING FAMILY"/>
    <property type="match status" value="1"/>
</dbReference>
<dbReference type="SUPFAM" id="SSF50978">
    <property type="entry name" value="WD40 repeat-like"/>
    <property type="match status" value="1"/>
</dbReference>
<dbReference type="GO" id="GO:0045944">
    <property type="term" value="P:positive regulation of transcription by RNA polymerase II"/>
    <property type="evidence" value="ECO:0007669"/>
    <property type="project" value="TreeGrafter"/>
</dbReference>
<keyword evidence="2" id="KW-0677">Repeat</keyword>
<dbReference type="Proteomes" id="UP000242188">
    <property type="component" value="Unassembled WGS sequence"/>
</dbReference>
<feature type="compositionally biased region" description="Polar residues" evidence="4">
    <location>
        <begin position="1086"/>
        <end position="1115"/>
    </location>
</feature>